<dbReference type="Proteomes" id="UP001152320">
    <property type="component" value="Chromosome 6"/>
</dbReference>
<dbReference type="EMBL" id="JAIZAY010000006">
    <property type="protein sequence ID" value="KAJ8039751.1"/>
    <property type="molecule type" value="Genomic_DNA"/>
</dbReference>
<sequence length="59" mass="6792">MVLDKDKETVERKIWELFHKLGAGSKLFQVYKLDRKGNLIPAEPNHPQSLCPNGSSWQI</sequence>
<dbReference type="AlphaFoldDB" id="A0A9Q1HC12"/>
<evidence type="ECO:0000313" key="2">
    <source>
        <dbReference type="Proteomes" id="UP001152320"/>
    </source>
</evidence>
<gene>
    <name evidence="1" type="ORF">HOLleu_13853</name>
</gene>
<organism evidence="1 2">
    <name type="scientific">Holothuria leucospilota</name>
    <name type="common">Black long sea cucumber</name>
    <name type="synonym">Mertensiothuria leucospilota</name>
    <dbReference type="NCBI Taxonomy" id="206669"/>
    <lineage>
        <taxon>Eukaryota</taxon>
        <taxon>Metazoa</taxon>
        <taxon>Echinodermata</taxon>
        <taxon>Eleutherozoa</taxon>
        <taxon>Echinozoa</taxon>
        <taxon>Holothuroidea</taxon>
        <taxon>Aspidochirotacea</taxon>
        <taxon>Aspidochirotida</taxon>
        <taxon>Holothuriidae</taxon>
        <taxon>Holothuria</taxon>
    </lineage>
</organism>
<reference evidence="1" key="1">
    <citation type="submission" date="2021-10" db="EMBL/GenBank/DDBJ databases">
        <title>Tropical sea cucumber genome reveals ecological adaptation and Cuvierian tubules defense mechanism.</title>
        <authorList>
            <person name="Chen T."/>
        </authorList>
    </citation>
    <scope>NUCLEOTIDE SEQUENCE</scope>
    <source>
        <strain evidence="1">Nanhai2018</strain>
        <tissue evidence="1">Muscle</tissue>
    </source>
</reference>
<accession>A0A9Q1HC12</accession>
<name>A0A9Q1HC12_HOLLE</name>
<protein>
    <submittedName>
        <fullName evidence="1">Uncharacterized protein</fullName>
    </submittedName>
</protein>
<evidence type="ECO:0000313" key="1">
    <source>
        <dbReference type="EMBL" id="KAJ8039751.1"/>
    </source>
</evidence>
<comment type="caution">
    <text evidence="1">The sequence shown here is derived from an EMBL/GenBank/DDBJ whole genome shotgun (WGS) entry which is preliminary data.</text>
</comment>
<keyword evidence="2" id="KW-1185">Reference proteome</keyword>
<proteinExistence type="predicted"/>